<dbReference type="AlphaFoldDB" id="A0A6L9SB25"/>
<dbReference type="EMBL" id="JAAGOA010000008">
    <property type="protein sequence ID" value="NEE01200.1"/>
    <property type="molecule type" value="Genomic_DNA"/>
</dbReference>
<feature type="compositionally biased region" description="Polar residues" evidence="1">
    <location>
        <begin position="164"/>
        <end position="180"/>
    </location>
</feature>
<evidence type="ECO:0000313" key="2">
    <source>
        <dbReference type="EMBL" id="NEE01200.1"/>
    </source>
</evidence>
<evidence type="ECO:0000256" key="1">
    <source>
        <dbReference type="SAM" id="MobiDB-lite"/>
    </source>
</evidence>
<feature type="region of interest" description="Disordered" evidence="1">
    <location>
        <begin position="153"/>
        <end position="189"/>
    </location>
</feature>
<organism evidence="2 3">
    <name type="scientific">Phytoactinopolyspora halotolerans</name>
    <dbReference type="NCBI Taxonomy" id="1981512"/>
    <lineage>
        <taxon>Bacteria</taxon>
        <taxon>Bacillati</taxon>
        <taxon>Actinomycetota</taxon>
        <taxon>Actinomycetes</taxon>
        <taxon>Jiangellales</taxon>
        <taxon>Jiangellaceae</taxon>
        <taxon>Phytoactinopolyspora</taxon>
    </lineage>
</organism>
<reference evidence="2 3" key="1">
    <citation type="submission" date="2020-02" db="EMBL/GenBank/DDBJ databases">
        <authorList>
            <person name="Li X.-J."/>
            <person name="Han X.-M."/>
        </authorList>
    </citation>
    <scope>NUCLEOTIDE SEQUENCE [LARGE SCALE GENOMIC DNA]</scope>
    <source>
        <strain evidence="2 3">CCTCC AB 2017055</strain>
    </source>
</reference>
<gene>
    <name evidence="2" type="ORF">G1H10_13585</name>
</gene>
<dbReference type="Proteomes" id="UP000475214">
    <property type="component" value="Unassembled WGS sequence"/>
</dbReference>
<keyword evidence="3" id="KW-1185">Reference proteome</keyword>
<accession>A0A6L9SB25</accession>
<name>A0A6L9SB25_9ACTN</name>
<protein>
    <submittedName>
        <fullName evidence="2">Uncharacterized protein</fullName>
    </submittedName>
</protein>
<dbReference type="RefSeq" id="WP_163738356.1">
    <property type="nucleotide sequence ID" value="NZ_JAAGOA010000008.1"/>
</dbReference>
<evidence type="ECO:0000313" key="3">
    <source>
        <dbReference type="Proteomes" id="UP000475214"/>
    </source>
</evidence>
<comment type="caution">
    <text evidence="2">The sequence shown here is derived from an EMBL/GenBank/DDBJ whole genome shotgun (WGS) entry which is preliminary data.</text>
</comment>
<sequence length="331" mass="36499">MNTCRDEILAIWPRLEAFSEDGTVTLQTVVDALRREGTTFSESTIRTHVTSRMCADAPDHHAQVFADLVRMDGGRYRMRHSPTRATVPATEARPTCRCGCGEATSGSRALYRAGHDARHASQVARAIVADPGKRAILLESLPSAALRDKAASIAARRARPEPTKGSTGKQARPYGQTSQPVVEDPLPNVPAGDSSVQREAEVVMLDALAQALRIPLVPERIRLPDGTWVDVDGVSHEPPVLVEAWAHQGKPKSAQRNKVLSDALKLIHVAKILGQEHRRMLCFSDTEAAQPFVGNTWYAAALRDQRVEVHVVALPRSWRTRILEAQQRQYR</sequence>
<proteinExistence type="predicted"/>